<feature type="transmembrane region" description="Helical" evidence="9">
    <location>
        <begin position="263"/>
        <end position="281"/>
    </location>
</feature>
<evidence type="ECO:0000256" key="1">
    <source>
        <dbReference type="ARBA" id="ARBA00002791"/>
    </source>
</evidence>
<evidence type="ECO:0008006" key="13">
    <source>
        <dbReference type="Google" id="ProtNLM"/>
    </source>
</evidence>
<name>A0A423VFH3_CYTCH</name>
<dbReference type="InterPro" id="IPR021149">
    <property type="entry name" value="OligosaccharylTrfase_OST3/OST6"/>
</dbReference>
<dbReference type="PANTHER" id="PTHR12692:SF0">
    <property type="entry name" value="GH11935P"/>
    <property type="match status" value="1"/>
</dbReference>
<keyword evidence="4 9" id="KW-0812">Transmembrane</keyword>
<keyword evidence="7 9" id="KW-1133">Transmembrane helix</keyword>
<dbReference type="STRING" id="252740.A0A423VFH3"/>
<evidence type="ECO:0000256" key="2">
    <source>
        <dbReference type="ARBA" id="ARBA00004477"/>
    </source>
</evidence>
<evidence type="ECO:0000313" key="12">
    <source>
        <dbReference type="Proteomes" id="UP000284375"/>
    </source>
</evidence>
<gene>
    <name evidence="11" type="ORF">VSDG_08090</name>
</gene>
<proteinExistence type="inferred from homology"/>
<evidence type="ECO:0000256" key="5">
    <source>
        <dbReference type="ARBA" id="ARBA00022729"/>
    </source>
</evidence>
<evidence type="ECO:0000256" key="3">
    <source>
        <dbReference type="ARBA" id="ARBA00009561"/>
    </source>
</evidence>
<keyword evidence="5 10" id="KW-0732">Signal</keyword>
<protein>
    <recommendedName>
        <fullName evidence="13">Magnesium transporter protein 1</fullName>
    </recommendedName>
</protein>
<evidence type="ECO:0000256" key="4">
    <source>
        <dbReference type="ARBA" id="ARBA00022692"/>
    </source>
</evidence>
<feature type="transmembrane region" description="Helical" evidence="9">
    <location>
        <begin position="178"/>
        <end position="199"/>
    </location>
</feature>
<evidence type="ECO:0000256" key="6">
    <source>
        <dbReference type="ARBA" id="ARBA00022824"/>
    </source>
</evidence>
<dbReference type="GO" id="GO:0008250">
    <property type="term" value="C:oligosaccharyltransferase complex"/>
    <property type="evidence" value="ECO:0007669"/>
    <property type="project" value="TreeGrafter"/>
</dbReference>
<dbReference type="Gene3D" id="3.40.30.10">
    <property type="entry name" value="Glutaredoxin"/>
    <property type="match status" value="1"/>
</dbReference>
<evidence type="ECO:0000256" key="8">
    <source>
        <dbReference type="ARBA" id="ARBA00023136"/>
    </source>
</evidence>
<sequence>MRWSSLLLPFTLLGAGVLAAKKADAVDRYQEYQPNILSGNPVKLNDALYKEITALPRDYTVAVLLTALDSRYACQICREFDPEWKLLAKSWAKGDKAGESRMIFSVLDFNEGRDTFVSPSIGEFAVANVDPLRFDFTAGCTSEFDRYNSGPSAESVRNWLVRHLPGRPHPEINRPTNWFAWAMGVVGVLGMASLWNIVWPLISPFLMNRKAWALLSLITILTCICGTMFNRIRNVPYAGHDGHGHVSFIAGGFQSQFQIESQIVAFMYAVLAFCTIGLADRAPRIGSAKLQQALIFVYAGVMFAMYSFLLSVFRMKNGGYPFALPPFL</sequence>
<dbReference type="Proteomes" id="UP000284375">
    <property type="component" value="Unassembled WGS sequence"/>
</dbReference>
<dbReference type="EMBL" id="LJZO01000056">
    <property type="protein sequence ID" value="ROV89671.1"/>
    <property type="molecule type" value="Genomic_DNA"/>
</dbReference>
<evidence type="ECO:0000313" key="11">
    <source>
        <dbReference type="EMBL" id="ROV89671.1"/>
    </source>
</evidence>
<dbReference type="Pfam" id="PF04756">
    <property type="entry name" value="OST3_OST6"/>
    <property type="match status" value="1"/>
</dbReference>
<dbReference type="AlphaFoldDB" id="A0A423VFH3"/>
<comment type="function">
    <text evidence="1">Subunit of the oligosaccharyl transferase (OST) complex that catalyzes the initial transfer of a defined glycan (Glc(3)Man(9)GlcNAc(2) in eukaryotes) from the lipid carrier dolichol-pyrophosphate to an asparagine residue within an Asn-X-Ser/Thr consensus motif in nascent polypeptide chains, the first step in protein N-glycosylation. N-glycosylation occurs cotranslationally and the complex associates with the Sec61 complex at the channel-forming translocon complex that mediates protein translocation across the endoplasmic reticulum (ER). All subunits are required for a maximal enzyme activity.</text>
</comment>
<keyword evidence="8 9" id="KW-0472">Membrane</keyword>
<feature type="transmembrane region" description="Helical" evidence="9">
    <location>
        <begin position="211"/>
        <end position="229"/>
    </location>
</feature>
<comment type="similarity">
    <text evidence="3">Belongs to the OST3/OST6 family.</text>
</comment>
<feature type="chain" id="PRO_5019509819" description="Magnesium transporter protein 1" evidence="10">
    <location>
        <begin position="20"/>
        <end position="328"/>
    </location>
</feature>
<evidence type="ECO:0000256" key="7">
    <source>
        <dbReference type="ARBA" id="ARBA00022989"/>
    </source>
</evidence>
<dbReference type="GO" id="GO:0018279">
    <property type="term" value="P:protein N-linked glycosylation via asparagine"/>
    <property type="evidence" value="ECO:0007669"/>
    <property type="project" value="TreeGrafter"/>
</dbReference>
<reference evidence="11 12" key="1">
    <citation type="submission" date="2015-09" db="EMBL/GenBank/DDBJ databases">
        <title>Host preference determinants of Valsa canker pathogens revealed by comparative genomics.</title>
        <authorList>
            <person name="Yin Z."/>
            <person name="Huang L."/>
        </authorList>
    </citation>
    <scope>NUCLEOTIDE SEQUENCE [LARGE SCALE GENOMIC DNA]</scope>
    <source>
        <strain evidence="11 12">YSFL</strain>
    </source>
</reference>
<keyword evidence="12" id="KW-1185">Reference proteome</keyword>
<evidence type="ECO:0000256" key="10">
    <source>
        <dbReference type="SAM" id="SignalP"/>
    </source>
</evidence>
<dbReference type="OrthoDB" id="67566at2759"/>
<evidence type="ECO:0000256" key="9">
    <source>
        <dbReference type="SAM" id="Phobius"/>
    </source>
</evidence>
<organism evidence="11 12">
    <name type="scientific">Cytospora chrysosperma</name>
    <name type="common">Cytospora canker fungus</name>
    <name type="synonym">Sphaeria chrysosperma</name>
    <dbReference type="NCBI Taxonomy" id="252740"/>
    <lineage>
        <taxon>Eukaryota</taxon>
        <taxon>Fungi</taxon>
        <taxon>Dikarya</taxon>
        <taxon>Ascomycota</taxon>
        <taxon>Pezizomycotina</taxon>
        <taxon>Sordariomycetes</taxon>
        <taxon>Sordariomycetidae</taxon>
        <taxon>Diaporthales</taxon>
        <taxon>Cytosporaceae</taxon>
        <taxon>Cytospora</taxon>
    </lineage>
</organism>
<keyword evidence="6" id="KW-0256">Endoplasmic reticulum</keyword>
<feature type="signal peptide" evidence="10">
    <location>
        <begin position="1"/>
        <end position="19"/>
    </location>
</feature>
<comment type="subcellular location">
    <subcellularLocation>
        <location evidence="2">Endoplasmic reticulum membrane</location>
        <topology evidence="2">Multi-pass membrane protein</topology>
    </subcellularLocation>
</comment>
<feature type="transmembrane region" description="Helical" evidence="9">
    <location>
        <begin position="293"/>
        <end position="313"/>
    </location>
</feature>
<comment type="caution">
    <text evidence="11">The sequence shown here is derived from an EMBL/GenBank/DDBJ whole genome shotgun (WGS) entry which is preliminary data.</text>
</comment>
<accession>A0A423VFH3</accession>
<dbReference type="PANTHER" id="PTHR12692">
    <property type="entry name" value="DOLICHYL-DIPHOSPHOOLIGOSACCHARIDE--PROTEIN GLYCOSYLTRANSFERASE-RELATED"/>
    <property type="match status" value="1"/>
</dbReference>